<organism evidence="1 2">
    <name type="scientific">Candidatus Curtissbacteria bacterium RIFOXYA1_FULL_41_14</name>
    <dbReference type="NCBI Taxonomy" id="1797737"/>
    <lineage>
        <taxon>Bacteria</taxon>
        <taxon>Candidatus Curtissiibacteriota</taxon>
    </lineage>
</organism>
<evidence type="ECO:0000313" key="1">
    <source>
        <dbReference type="EMBL" id="OGE01762.1"/>
    </source>
</evidence>
<dbReference type="CDD" id="cd00586">
    <property type="entry name" value="4HBT"/>
    <property type="match status" value="1"/>
</dbReference>
<dbReference type="AlphaFoldDB" id="A0A1F5HCI2"/>
<name>A0A1F5HCI2_9BACT</name>
<dbReference type="EMBL" id="MFCA01000025">
    <property type="protein sequence ID" value="OGE01762.1"/>
    <property type="molecule type" value="Genomic_DNA"/>
</dbReference>
<comment type="caution">
    <text evidence="1">The sequence shown here is derived from an EMBL/GenBank/DDBJ whole genome shotgun (WGS) entry which is preliminary data.</text>
</comment>
<gene>
    <name evidence="1" type="ORF">A2196_02660</name>
</gene>
<dbReference type="Gene3D" id="3.10.129.10">
    <property type="entry name" value="Hotdog Thioesterase"/>
    <property type="match status" value="1"/>
</dbReference>
<sequence>MSSIKERLAELEQKELLVESTEKYTIETNIDPYGQHLHHTGSLKLFEKVRTHIFEEHGMPAKMMAEEHGLWGFVYEISVRYSGQIAKGAEVEVTSRIFLSRPALLSFHQTINIDGQDLVEAIVGVALVNRDGKPVIIPDWILNNLRPPESS</sequence>
<protein>
    <recommendedName>
        <fullName evidence="3">Thioesterase domain-containing protein</fullName>
    </recommendedName>
</protein>
<accession>A0A1F5HCI2</accession>
<dbReference type="InterPro" id="IPR029069">
    <property type="entry name" value="HotDog_dom_sf"/>
</dbReference>
<dbReference type="Pfam" id="PF13279">
    <property type="entry name" value="4HBT_2"/>
    <property type="match status" value="1"/>
</dbReference>
<evidence type="ECO:0008006" key="3">
    <source>
        <dbReference type="Google" id="ProtNLM"/>
    </source>
</evidence>
<evidence type="ECO:0000313" key="2">
    <source>
        <dbReference type="Proteomes" id="UP000176751"/>
    </source>
</evidence>
<dbReference type="Proteomes" id="UP000176751">
    <property type="component" value="Unassembled WGS sequence"/>
</dbReference>
<reference evidence="1 2" key="1">
    <citation type="journal article" date="2016" name="Nat. Commun.">
        <title>Thousands of microbial genomes shed light on interconnected biogeochemical processes in an aquifer system.</title>
        <authorList>
            <person name="Anantharaman K."/>
            <person name="Brown C.T."/>
            <person name="Hug L.A."/>
            <person name="Sharon I."/>
            <person name="Castelle C.J."/>
            <person name="Probst A.J."/>
            <person name="Thomas B.C."/>
            <person name="Singh A."/>
            <person name="Wilkins M.J."/>
            <person name="Karaoz U."/>
            <person name="Brodie E.L."/>
            <person name="Williams K.H."/>
            <person name="Hubbard S.S."/>
            <person name="Banfield J.F."/>
        </authorList>
    </citation>
    <scope>NUCLEOTIDE SEQUENCE [LARGE SCALE GENOMIC DNA]</scope>
</reference>
<dbReference type="STRING" id="1797737.A2196_02660"/>
<dbReference type="SUPFAM" id="SSF54637">
    <property type="entry name" value="Thioesterase/thiol ester dehydrase-isomerase"/>
    <property type="match status" value="1"/>
</dbReference>
<proteinExistence type="predicted"/>